<proteinExistence type="predicted"/>
<feature type="transmembrane region" description="Helical" evidence="1">
    <location>
        <begin position="78"/>
        <end position="96"/>
    </location>
</feature>
<comment type="caution">
    <text evidence="2">The sequence shown here is derived from an EMBL/GenBank/DDBJ whole genome shotgun (WGS) entry which is preliminary data.</text>
</comment>
<dbReference type="EMBL" id="JAATOP010000001">
    <property type="protein sequence ID" value="NIY70977.1"/>
    <property type="molecule type" value="Genomic_DNA"/>
</dbReference>
<dbReference type="PANTHER" id="PTHR31881:SF6">
    <property type="entry name" value="OS09G0494600 PROTEIN"/>
    <property type="match status" value="1"/>
</dbReference>
<keyword evidence="1" id="KW-0812">Transmembrane</keyword>
<name>A0ABX0VWC7_9RHOB</name>
<evidence type="ECO:0000256" key="1">
    <source>
        <dbReference type="SAM" id="Phobius"/>
    </source>
</evidence>
<dbReference type="Proteomes" id="UP000709466">
    <property type="component" value="Unassembled WGS sequence"/>
</dbReference>
<feature type="transmembrane region" description="Helical" evidence="1">
    <location>
        <begin position="187"/>
        <end position="214"/>
    </location>
</feature>
<organism evidence="2 3">
    <name type="scientific">Marivivens donghaensis</name>
    <dbReference type="NCBI Taxonomy" id="1699413"/>
    <lineage>
        <taxon>Bacteria</taxon>
        <taxon>Pseudomonadati</taxon>
        <taxon>Pseudomonadota</taxon>
        <taxon>Alphaproteobacteria</taxon>
        <taxon>Rhodobacterales</taxon>
        <taxon>Paracoccaceae</taxon>
        <taxon>Marivivens group</taxon>
        <taxon>Marivivens</taxon>
    </lineage>
</organism>
<evidence type="ECO:0000313" key="3">
    <source>
        <dbReference type="Proteomes" id="UP000709466"/>
    </source>
</evidence>
<gene>
    <name evidence="2" type="ORF">HCZ30_00840</name>
</gene>
<protein>
    <submittedName>
        <fullName evidence="2">DUF599 domain-containing protein</fullName>
    </submittedName>
</protein>
<dbReference type="PANTHER" id="PTHR31881">
    <property type="match status" value="1"/>
</dbReference>
<dbReference type="RefSeq" id="WP_167635869.1">
    <property type="nucleotide sequence ID" value="NZ_JAATOP010000001.1"/>
</dbReference>
<dbReference type="Pfam" id="PF04654">
    <property type="entry name" value="DUF599"/>
    <property type="match status" value="1"/>
</dbReference>
<evidence type="ECO:0000313" key="2">
    <source>
        <dbReference type="EMBL" id="NIY70977.1"/>
    </source>
</evidence>
<sequence length="229" mass="25033">MTVWEHLALLSFGDGIAAVFILLAWAAAGYSIEHPPSGWPSVSSMMADYRRSWMAACERRENRIFDAQIIGTLRQGTSFFASTSILAIGGLMALIGNVDPLRGVAVELIAEDAPVFVWQIKLILVGFFLTTAFLKFVWSHRLFGYCAVVMGSLGAPGAEGGRRAALRAADLNIRASINFTRGLRSMYFALGALGWLFGAVALFLATVAVLYLLLSREFYSAPRDILMRD</sequence>
<accession>A0ABX0VWC7</accession>
<feature type="transmembrane region" description="Helical" evidence="1">
    <location>
        <begin position="116"/>
        <end position="138"/>
    </location>
</feature>
<feature type="transmembrane region" description="Helical" evidence="1">
    <location>
        <begin position="6"/>
        <end position="28"/>
    </location>
</feature>
<reference evidence="2 3" key="1">
    <citation type="submission" date="2020-03" db="EMBL/GenBank/DDBJ databases">
        <title>Bacterial isolates of synthetic phycosphere.</title>
        <authorList>
            <person name="Fu H."/>
            <person name="Moran M.A."/>
        </authorList>
    </citation>
    <scope>NUCLEOTIDE SEQUENCE [LARGE SCALE GENOMIC DNA]</scope>
    <source>
        <strain evidence="2 3">HF1</strain>
    </source>
</reference>
<keyword evidence="1" id="KW-1133">Transmembrane helix</keyword>
<keyword evidence="3" id="KW-1185">Reference proteome</keyword>
<keyword evidence="1" id="KW-0472">Membrane</keyword>
<dbReference type="InterPro" id="IPR006747">
    <property type="entry name" value="DUF599"/>
</dbReference>